<organism evidence="7 8">
    <name type="scientific">Falsiporphyromonas endometrii</name>
    <dbReference type="NCBI Taxonomy" id="1387297"/>
    <lineage>
        <taxon>Bacteria</taxon>
        <taxon>Pseudomonadati</taxon>
        <taxon>Bacteroidota</taxon>
        <taxon>Bacteroidia</taxon>
        <taxon>Bacteroidales</taxon>
        <taxon>Porphyromonadaceae</taxon>
        <taxon>Falsiporphyromonas</taxon>
    </lineage>
</organism>
<comment type="caution">
    <text evidence="7">The sequence shown here is derived from an EMBL/GenBank/DDBJ whole genome shotgun (WGS) entry which is preliminary data.</text>
</comment>
<dbReference type="InterPro" id="IPR020103">
    <property type="entry name" value="PsdUridine_synth_cat_dom_sf"/>
</dbReference>
<dbReference type="InterPro" id="IPR050188">
    <property type="entry name" value="RluA_PseudoU_synthase"/>
</dbReference>
<reference evidence="8" key="1">
    <citation type="journal article" date="2019" name="Int. J. Syst. Evol. Microbiol.">
        <title>The Global Catalogue of Microorganisms (GCM) 10K type strain sequencing project: providing services to taxonomists for standard genome sequencing and annotation.</title>
        <authorList>
            <consortium name="The Broad Institute Genomics Platform"/>
            <consortium name="The Broad Institute Genome Sequencing Center for Infectious Disease"/>
            <person name="Wu L."/>
            <person name="Ma J."/>
        </authorList>
    </citation>
    <scope>NUCLEOTIDE SEQUENCE [LARGE SCALE GENOMIC DNA]</scope>
    <source>
        <strain evidence="8">CGMCC 4.7357</strain>
    </source>
</reference>
<dbReference type="Proteomes" id="UP001596020">
    <property type="component" value="Unassembled WGS sequence"/>
</dbReference>
<dbReference type="PROSITE" id="PS50889">
    <property type="entry name" value="S4"/>
    <property type="match status" value="1"/>
</dbReference>
<name>A0ABV9K5X3_9PORP</name>
<dbReference type="EC" id="5.4.99.-" evidence="4"/>
<keyword evidence="8" id="KW-1185">Reference proteome</keyword>
<dbReference type="InterPro" id="IPR006224">
    <property type="entry name" value="PsdUridine_synth_RluA-like_CS"/>
</dbReference>
<evidence type="ECO:0000256" key="2">
    <source>
        <dbReference type="ARBA" id="ARBA00023235"/>
    </source>
</evidence>
<dbReference type="EMBL" id="JBHSGO010000039">
    <property type="protein sequence ID" value="MFC4665422.1"/>
    <property type="molecule type" value="Genomic_DNA"/>
</dbReference>
<evidence type="ECO:0000256" key="5">
    <source>
        <dbReference type="SAM" id="MobiDB-lite"/>
    </source>
</evidence>
<dbReference type="Gene3D" id="3.10.290.10">
    <property type="entry name" value="RNA-binding S4 domain"/>
    <property type="match status" value="1"/>
</dbReference>
<evidence type="ECO:0000256" key="3">
    <source>
        <dbReference type="PROSITE-ProRule" id="PRU00182"/>
    </source>
</evidence>
<dbReference type="Pfam" id="PF00849">
    <property type="entry name" value="PseudoU_synth_2"/>
    <property type="match status" value="1"/>
</dbReference>
<evidence type="ECO:0000313" key="8">
    <source>
        <dbReference type="Proteomes" id="UP001596020"/>
    </source>
</evidence>
<dbReference type="SUPFAM" id="SSF55120">
    <property type="entry name" value="Pseudouridine synthase"/>
    <property type="match status" value="1"/>
</dbReference>
<dbReference type="SUPFAM" id="SSF55174">
    <property type="entry name" value="Alpha-L RNA-binding motif"/>
    <property type="match status" value="1"/>
</dbReference>
<gene>
    <name evidence="7" type="ORF">ACFO3G_02160</name>
</gene>
<dbReference type="PANTHER" id="PTHR21600">
    <property type="entry name" value="MITOCHONDRIAL RNA PSEUDOURIDINE SYNTHASE"/>
    <property type="match status" value="1"/>
</dbReference>
<comment type="catalytic activity">
    <reaction evidence="4">
        <text>a uridine in RNA = a pseudouridine in RNA</text>
        <dbReference type="Rhea" id="RHEA:48348"/>
        <dbReference type="Rhea" id="RHEA-COMP:12068"/>
        <dbReference type="Rhea" id="RHEA-COMP:12069"/>
        <dbReference type="ChEBI" id="CHEBI:65314"/>
        <dbReference type="ChEBI" id="CHEBI:65315"/>
    </reaction>
</comment>
<sequence>MSQSSYDPLDYEDEEDDFQDEDNGSSENGLYEHFRFVADPGQALMRADKFLHDRLKRVSRNRIQLAAEAGYVFANNQAIKSSYKVKPGDVLTLCLTRPRAEFEIIPQDIPLDIVYEDSYLLVVNKPAGMVVHPGHGNYSDTLLNALAYYFQNQPGYVSKDPRLGLVHRIDKDTSGLLVVAKTDDAKAHLANQFFHKTSARTYRALVWGRFDSPEGTIEGNIARDPKDRVVMKVFAPNSEIGKPAITHYTVLEELAFTSWIECRLETGRTHQIRAHMSSIGHPLFSDDKYGGSKILRGNTTAKYKQFVNNCFALCPRQALHAKTLGFEHPHTGEWMSFDSELPDDMTRLLMRWQAYTHTLTND</sequence>
<feature type="domain" description="RNA-binding S4" evidence="6">
    <location>
        <begin position="45"/>
        <end position="105"/>
    </location>
</feature>
<dbReference type="PROSITE" id="PS01129">
    <property type="entry name" value="PSI_RLU"/>
    <property type="match status" value="1"/>
</dbReference>
<dbReference type="InterPro" id="IPR036986">
    <property type="entry name" value="S4_RNA-bd_sf"/>
</dbReference>
<comment type="function">
    <text evidence="4">Responsible for synthesis of pseudouridine from uracil.</text>
</comment>
<feature type="region of interest" description="Disordered" evidence="5">
    <location>
        <begin position="1"/>
        <end position="27"/>
    </location>
</feature>
<evidence type="ECO:0000256" key="1">
    <source>
        <dbReference type="ARBA" id="ARBA00010876"/>
    </source>
</evidence>
<evidence type="ECO:0000256" key="4">
    <source>
        <dbReference type="RuleBase" id="RU362028"/>
    </source>
</evidence>
<dbReference type="InterPro" id="IPR002942">
    <property type="entry name" value="S4_RNA-bd"/>
</dbReference>
<dbReference type="InterPro" id="IPR006145">
    <property type="entry name" value="PsdUridine_synth_RsuA/RluA"/>
</dbReference>
<proteinExistence type="inferred from homology"/>
<feature type="compositionally biased region" description="Acidic residues" evidence="5">
    <location>
        <begin position="9"/>
        <end position="24"/>
    </location>
</feature>
<keyword evidence="2 4" id="KW-0413">Isomerase</keyword>
<dbReference type="RefSeq" id="WP_380077587.1">
    <property type="nucleotide sequence ID" value="NZ_JBHSGO010000039.1"/>
</dbReference>
<keyword evidence="3" id="KW-0694">RNA-binding</keyword>
<comment type="similarity">
    <text evidence="1 4">Belongs to the pseudouridine synthase RluA family.</text>
</comment>
<dbReference type="Gene3D" id="3.30.2350.10">
    <property type="entry name" value="Pseudouridine synthase"/>
    <property type="match status" value="1"/>
</dbReference>
<dbReference type="InterPro" id="IPR006225">
    <property type="entry name" value="PsdUridine_synth_RluC/D"/>
</dbReference>
<dbReference type="CDD" id="cd00165">
    <property type="entry name" value="S4"/>
    <property type="match status" value="1"/>
</dbReference>
<protein>
    <recommendedName>
        <fullName evidence="4">Pseudouridine synthase</fullName>
        <ecNumber evidence="4">5.4.99.-</ecNumber>
    </recommendedName>
</protein>
<dbReference type="CDD" id="cd02869">
    <property type="entry name" value="PseudoU_synth_RluA_like"/>
    <property type="match status" value="1"/>
</dbReference>
<evidence type="ECO:0000259" key="6">
    <source>
        <dbReference type="SMART" id="SM00363"/>
    </source>
</evidence>
<dbReference type="Pfam" id="PF01479">
    <property type="entry name" value="S4"/>
    <property type="match status" value="1"/>
</dbReference>
<dbReference type="NCBIfam" id="TIGR00005">
    <property type="entry name" value="rluA_subfam"/>
    <property type="match status" value="1"/>
</dbReference>
<dbReference type="SMART" id="SM00363">
    <property type="entry name" value="S4"/>
    <property type="match status" value="1"/>
</dbReference>
<evidence type="ECO:0000313" key="7">
    <source>
        <dbReference type="EMBL" id="MFC4665422.1"/>
    </source>
</evidence>
<dbReference type="PANTHER" id="PTHR21600:SF44">
    <property type="entry name" value="RIBOSOMAL LARGE SUBUNIT PSEUDOURIDINE SYNTHASE D"/>
    <property type="match status" value="1"/>
</dbReference>
<accession>A0ABV9K5X3</accession>